<gene>
    <name evidence="3" type="ORF">GCM10010411_75980</name>
</gene>
<protein>
    <recommendedName>
        <fullName evidence="5">Cytochrome P450</fullName>
    </recommendedName>
</protein>
<dbReference type="Proteomes" id="UP001501509">
    <property type="component" value="Unassembled WGS sequence"/>
</dbReference>
<dbReference type="Pfam" id="PF00067">
    <property type="entry name" value="p450"/>
    <property type="match status" value="1"/>
</dbReference>
<reference evidence="4" key="1">
    <citation type="journal article" date="2019" name="Int. J. Syst. Evol. Microbiol.">
        <title>The Global Catalogue of Microorganisms (GCM) 10K type strain sequencing project: providing services to taxonomists for standard genome sequencing and annotation.</title>
        <authorList>
            <consortium name="The Broad Institute Genomics Platform"/>
            <consortium name="The Broad Institute Genome Sequencing Center for Infectious Disease"/>
            <person name="Wu L."/>
            <person name="Ma J."/>
        </authorList>
    </citation>
    <scope>NUCLEOTIDE SEQUENCE [LARGE SCALE GENOMIC DNA]</scope>
    <source>
        <strain evidence="4">JCM 6833</strain>
    </source>
</reference>
<dbReference type="InterPro" id="IPR036396">
    <property type="entry name" value="Cyt_P450_sf"/>
</dbReference>
<keyword evidence="2" id="KW-0408">Iron</keyword>
<proteinExistence type="inferred from homology"/>
<evidence type="ECO:0008006" key="5">
    <source>
        <dbReference type="Google" id="ProtNLM"/>
    </source>
</evidence>
<keyword evidence="2" id="KW-0560">Oxidoreductase</keyword>
<dbReference type="PRINTS" id="PR00359">
    <property type="entry name" value="BP450"/>
</dbReference>
<organism evidence="3 4">
    <name type="scientific">Actinomadura fulvescens</name>
    <dbReference type="NCBI Taxonomy" id="46160"/>
    <lineage>
        <taxon>Bacteria</taxon>
        <taxon>Bacillati</taxon>
        <taxon>Actinomycetota</taxon>
        <taxon>Actinomycetes</taxon>
        <taxon>Streptosporangiales</taxon>
        <taxon>Thermomonosporaceae</taxon>
        <taxon>Actinomadura</taxon>
    </lineage>
</organism>
<evidence type="ECO:0000256" key="2">
    <source>
        <dbReference type="RuleBase" id="RU000461"/>
    </source>
</evidence>
<name>A0ABP6CVQ6_9ACTN</name>
<evidence type="ECO:0000256" key="1">
    <source>
        <dbReference type="ARBA" id="ARBA00010617"/>
    </source>
</evidence>
<dbReference type="PROSITE" id="PS00086">
    <property type="entry name" value="CYTOCHROME_P450"/>
    <property type="match status" value="1"/>
</dbReference>
<dbReference type="RefSeq" id="WP_344547334.1">
    <property type="nucleotide sequence ID" value="NZ_BAAATD010000013.1"/>
</dbReference>
<dbReference type="SUPFAM" id="SSF48264">
    <property type="entry name" value="Cytochrome P450"/>
    <property type="match status" value="1"/>
</dbReference>
<dbReference type="EMBL" id="BAAATD010000013">
    <property type="protein sequence ID" value="GAA2627616.1"/>
    <property type="molecule type" value="Genomic_DNA"/>
</dbReference>
<keyword evidence="2" id="KW-0503">Monooxygenase</keyword>
<keyword evidence="2" id="KW-0349">Heme</keyword>
<comment type="caution">
    <text evidence="3">The sequence shown here is derived from an EMBL/GenBank/DDBJ whole genome shotgun (WGS) entry which is preliminary data.</text>
</comment>
<keyword evidence="4" id="KW-1185">Reference proteome</keyword>
<dbReference type="InterPro" id="IPR002397">
    <property type="entry name" value="Cyt_P450_B"/>
</dbReference>
<dbReference type="PANTHER" id="PTHR46696">
    <property type="entry name" value="P450, PUTATIVE (EUROFUNG)-RELATED"/>
    <property type="match status" value="1"/>
</dbReference>
<evidence type="ECO:0000313" key="4">
    <source>
        <dbReference type="Proteomes" id="UP001501509"/>
    </source>
</evidence>
<dbReference type="InterPro" id="IPR001128">
    <property type="entry name" value="Cyt_P450"/>
</dbReference>
<evidence type="ECO:0000313" key="3">
    <source>
        <dbReference type="EMBL" id="GAA2627616.1"/>
    </source>
</evidence>
<accession>A0ABP6CVQ6</accession>
<comment type="similarity">
    <text evidence="1 2">Belongs to the cytochrome P450 family.</text>
</comment>
<keyword evidence="2" id="KW-0479">Metal-binding</keyword>
<sequence>MVYAAQSLAWPGRVLLLIGAANRDPRVFPDPDRYDMGCDTRPMTSFGKGPRSCLGAQLARLEARVVLRELVALVSEDYGIDAGLARPLFATVHGFARLSTIIMPRRDH</sequence>
<dbReference type="InterPro" id="IPR017972">
    <property type="entry name" value="Cyt_P450_CS"/>
</dbReference>
<dbReference type="Gene3D" id="1.10.630.10">
    <property type="entry name" value="Cytochrome P450"/>
    <property type="match status" value="1"/>
</dbReference>
<dbReference type="PANTHER" id="PTHR46696:SF4">
    <property type="entry name" value="BIOTIN BIOSYNTHESIS CYTOCHROME P450"/>
    <property type="match status" value="1"/>
</dbReference>